<accession>A0A131Y5X5</accession>
<feature type="coiled-coil region" evidence="1">
    <location>
        <begin position="64"/>
        <end position="102"/>
    </location>
</feature>
<proteinExistence type="evidence at transcript level"/>
<name>A0A131Y5X5_IXORI</name>
<dbReference type="EMBL" id="GEFM01000932">
    <property type="protein sequence ID" value="JAP74864.1"/>
    <property type="molecule type" value="mRNA"/>
</dbReference>
<protein>
    <submittedName>
        <fullName evidence="3">Putative salivary gland secreted protein</fullName>
    </submittedName>
</protein>
<organism evidence="3">
    <name type="scientific">Ixodes ricinus</name>
    <name type="common">Common tick</name>
    <name type="synonym">Acarus ricinus</name>
    <dbReference type="NCBI Taxonomy" id="34613"/>
    <lineage>
        <taxon>Eukaryota</taxon>
        <taxon>Metazoa</taxon>
        <taxon>Ecdysozoa</taxon>
        <taxon>Arthropoda</taxon>
        <taxon>Chelicerata</taxon>
        <taxon>Arachnida</taxon>
        <taxon>Acari</taxon>
        <taxon>Parasitiformes</taxon>
        <taxon>Ixodida</taxon>
        <taxon>Ixodoidea</taxon>
        <taxon>Ixodidae</taxon>
        <taxon>Ixodinae</taxon>
        <taxon>Ixodes</taxon>
    </lineage>
</organism>
<feature type="signal peptide" evidence="2">
    <location>
        <begin position="1"/>
        <end position="18"/>
    </location>
</feature>
<evidence type="ECO:0000256" key="1">
    <source>
        <dbReference type="SAM" id="Coils"/>
    </source>
</evidence>
<evidence type="ECO:0000313" key="3">
    <source>
        <dbReference type="EMBL" id="JAP74864.1"/>
    </source>
</evidence>
<sequence length="144" mass="15924">MRLLLALVFAALLAVTYAASIESLKTEEPTEVAEEAEEYSLRKKVGEALEKVGKWLQGKYTAETEEEQEEMELINAELDQLAADVKDKLEEQEEGVEEVEDEVVPYGLRKKFKKWRKKLAKLGKKIGTAVVINKAAGAIAAASG</sequence>
<feature type="chain" id="PRO_5007284243" evidence="2">
    <location>
        <begin position="19"/>
        <end position="144"/>
    </location>
</feature>
<evidence type="ECO:0000256" key="2">
    <source>
        <dbReference type="SAM" id="SignalP"/>
    </source>
</evidence>
<reference evidence="3" key="1">
    <citation type="submission" date="2016-02" db="EMBL/GenBank/DDBJ databases">
        <title>RNAseq analyses of the midgut from blood- or serum-fed Ixodes ricinus ticks.</title>
        <authorList>
            <person name="Perner J."/>
            <person name="Provaznik J."/>
            <person name="Schrenkova J."/>
            <person name="Urbanova V."/>
            <person name="Ribeiro J.M."/>
            <person name="Kopacek P."/>
        </authorList>
    </citation>
    <scope>NUCLEOTIDE SEQUENCE</scope>
    <source>
        <tissue evidence="3">Gut</tissue>
    </source>
</reference>
<keyword evidence="2" id="KW-0732">Signal</keyword>
<keyword evidence="1" id="KW-0175">Coiled coil</keyword>
<dbReference type="AlphaFoldDB" id="A0A131Y5X5"/>